<name>A0A401YM14_9ACTN</name>
<feature type="region of interest" description="Disordered" evidence="1">
    <location>
        <begin position="171"/>
        <end position="197"/>
    </location>
</feature>
<reference evidence="3 4" key="1">
    <citation type="submission" date="2018-12" db="EMBL/GenBank/DDBJ databases">
        <title>Draft genome sequence of Embleya hyalina NBRC 13850T.</title>
        <authorList>
            <person name="Komaki H."/>
            <person name="Hosoyama A."/>
            <person name="Kimura A."/>
            <person name="Ichikawa N."/>
            <person name="Tamura T."/>
        </authorList>
    </citation>
    <scope>NUCLEOTIDE SEQUENCE [LARGE SCALE GENOMIC DNA]</scope>
    <source>
        <strain evidence="3 4">NBRC 13850</strain>
    </source>
</reference>
<feature type="signal peptide" evidence="2">
    <location>
        <begin position="1"/>
        <end position="31"/>
    </location>
</feature>
<evidence type="ECO:0000256" key="1">
    <source>
        <dbReference type="SAM" id="MobiDB-lite"/>
    </source>
</evidence>
<sequence length="197" mass="19163">MSPIRRRPATALALTALLAAGLTTAAPVVWAAPSEPTAAARTGVPAIDLDRAAAGDFGPCTTTVRGVLSKPLTIASGITCLDGATVRGPVRVEPGAGLIATRSTVTGPVSAHGATALVLADTTVGGPVTGTDAIGVTALLWSRVGGPVHLAGNKGPSQVLANTVGGPLNCAGNTPEPTNAGLPNTVKGPKSGQCASL</sequence>
<accession>A0A401YM14</accession>
<dbReference type="EMBL" id="BIFH01000018">
    <property type="protein sequence ID" value="GCD95637.1"/>
    <property type="molecule type" value="Genomic_DNA"/>
</dbReference>
<dbReference type="RefSeq" id="WP_126637741.1">
    <property type="nucleotide sequence ID" value="NZ_BIFH01000018.1"/>
</dbReference>
<organism evidence="3 4">
    <name type="scientific">Embleya hyalina</name>
    <dbReference type="NCBI Taxonomy" id="516124"/>
    <lineage>
        <taxon>Bacteria</taxon>
        <taxon>Bacillati</taxon>
        <taxon>Actinomycetota</taxon>
        <taxon>Actinomycetes</taxon>
        <taxon>Kitasatosporales</taxon>
        <taxon>Streptomycetaceae</taxon>
        <taxon>Embleya</taxon>
    </lineage>
</organism>
<evidence type="ECO:0000313" key="3">
    <source>
        <dbReference type="EMBL" id="GCD95637.1"/>
    </source>
</evidence>
<dbReference type="Proteomes" id="UP000286931">
    <property type="component" value="Unassembled WGS sequence"/>
</dbReference>
<dbReference type="OrthoDB" id="323572at2"/>
<keyword evidence="4" id="KW-1185">Reference proteome</keyword>
<dbReference type="AlphaFoldDB" id="A0A401YM14"/>
<gene>
    <name evidence="3" type="ORF">EHYA_03312</name>
</gene>
<evidence type="ECO:0000256" key="2">
    <source>
        <dbReference type="SAM" id="SignalP"/>
    </source>
</evidence>
<feature type="chain" id="PRO_5019548254" evidence="2">
    <location>
        <begin position="32"/>
        <end position="197"/>
    </location>
</feature>
<evidence type="ECO:0000313" key="4">
    <source>
        <dbReference type="Proteomes" id="UP000286931"/>
    </source>
</evidence>
<comment type="caution">
    <text evidence="3">The sequence shown here is derived from an EMBL/GenBank/DDBJ whole genome shotgun (WGS) entry which is preliminary data.</text>
</comment>
<keyword evidence="2" id="KW-0732">Signal</keyword>
<proteinExistence type="predicted"/>
<protein>
    <submittedName>
        <fullName evidence="3">Alpha-1 2-mannosidase</fullName>
    </submittedName>
</protein>